<dbReference type="Proteomes" id="UP000216207">
    <property type="component" value="Unassembled WGS sequence"/>
</dbReference>
<organism evidence="4 5">
    <name type="scientific">Shouchella clausii</name>
    <name type="common">Alkalihalobacillus clausii</name>
    <dbReference type="NCBI Taxonomy" id="79880"/>
    <lineage>
        <taxon>Bacteria</taxon>
        <taxon>Bacillati</taxon>
        <taxon>Bacillota</taxon>
        <taxon>Bacilli</taxon>
        <taxon>Bacillales</taxon>
        <taxon>Bacillaceae</taxon>
        <taxon>Shouchella</taxon>
    </lineage>
</organism>
<dbReference type="InterPro" id="IPR012334">
    <property type="entry name" value="Pectin_lyas_fold"/>
</dbReference>
<evidence type="ECO:0000313" key="5">
    <source>
        <dbReference type="Proteomes" id="UP000216207"/>
    </source>
</evidence>
<dbReference type="RefSeq" id="WP_011246327.1">
    <property type="nucleotide sequence ID" value="NZ_CP174174.1"/>
</dbReference>
<dbReference type="SUPFAM" id="SSF51126">
    <property type="entry name" value="Pectin lyase-like"/>
    <property type="match status" value="2"/>
</dbReference>
<evidence type="ECO:0000313" key="4">
    <source>
        <dbReference type="EMBL" id="PAE88138.1"/>
    </source>
</evidence>
<feature type="domain" description="Right handed beta helix" evidence="3">
    <location>
        <begin position="107"/>
        <end position="257"/>
    </location>
</feature>
<dbReference type="InterPro" id="IPR011050">
    <property type="entry name" value="Pectin_lyase_fold/virulence"/>
</dbReference>
<evidence type="ECO:0000256" key="1">
    <source>
        <dbReference type="ARBA" id="ARBA00022737"/>
    </source>
</evidence>
<dbReference type="InterPro" id="IPR039448">
    <property type="entry name" value="Beta_helix"/>
</dbReference>
<dbReference type="InterPro" id="IPR051550">
    <property type="entry name" value="SCF-Subunits/Alg-Epimerases"/>
</dbReference>
<dbReference type="OMA" id="FEVANSH"/>
<protein>
    <recommendedName>
        <fullName evidence="3">Right handed beta helix domain-containing protein</fullName>
    </recommendedName>
</protein>
<feature type="coiled-coil region" evidence="2">
    <location>
        <begin position="538"/>
        <end position="574"/>
    </location>
</feature>
<evidence type="ECO:0000256" key="2">
    <source>
        <dbReference type="SAM" id="Coils"/>
    </source>
</evidence>
<name>A0A268NXJ3_SHOCL</name>
<keyword evidence="2" id="KW-0175">Coiled coil</keyword>
<dbReference type="PANTHER" id="PTHR22990:SF15">
    <property type="entry name" value="F-BOX ONLY PROTEIN 10"/>
    <property type="match status" value="1"/>
</dbReference>
<dbReference type="AlphaFoldDB" id="A0A268NXJ3"/>
<dbReference type="PANTHER" id="PTHR22990">
    <property type="entry name" value="F-BOX ONLY PROTEIN"/>
    <property type="match status" value="1"/>
</dbReference>
<accession>A0A268NXJ3</accession>
<sequence length="591" mass="65276">MKTIHVTRKLLSKYKTIEEALLDANDGDTIKIDPGTYQESVTIAKSVHLVGLGEPETVIIQAPMEIINKASVSIKNISFAECEKGLTVKNGYAQLTHCQFTRLKKWGIHVLEDGHLDLTDATIRHSGIGLFVVGRARAEYCALYSQRGSQVCVSGNGRFVMKHSHIYQGKSAAIYFDQNSRSFVENCQIYGHHSENMQLKSMGNSEVALKDCLIYEGSSGGALVLGESKLTLNSCTLTNNVPKQVVVLGGETIIQNSLFEAGQIGVDINDNGTAQLEATILTSHEDDHIRVGDGALYVYRSTIKFGQKSGVVLTKNAYAHVESSDLFGHMMPQLAVSEQARISLKHSAIFYGKHYGFWLTEQASADVGHCRFYENELNQLVIADKSEADLEDIQVFDGAQSGLYIHDHSHANVVNSTFYHHNDLYPQIYVSSHSTITMKESKLYDSYESGIRFDMEASGLLEHCQFSGHYEAQIDIQHSAPTIRECVIENGGTCAIRLLHAGGFIENCTFTGHEHNIAIGGECDTDIIGQEADALRQYAEALSVTEEMEAQLSQAEMRAALEKAQKDAEREERTVEIVGLVEELEEQLGKK</sequence>
<dbReference type="Pfam" id="PF13229">
    <property type="entry name" value="Beta_helix"/>
    <property type="match status" value="2"/>
</dbReference>
<dbReference type="Gene3D" id="2.160.20.10">
    <property type="entry name" value="Single-stranded right-handed beta-helix, Pectin lyase-like"/>
    <property type="match status" value="2"/>
</dbReference>
<feature type="domain" description="Right handed beta helix" evidence="3">
    <location>
        <begin position="381"/>
        <end position="527"/>
    </location>
</feature>
<comment type="caution">
    <text evidence="4">The sequence shown here is derived from an EMBL/GenBank/DDBJ whole genome shotgun (WGS) entry which is preliminary data.</text>
</comment>
<keyword evidence="1" id="KW-0677">Repeat</keyword>
<reference evidence="4 5" key="1">
    <citation type="submission" date="2017-07" db="EMBL/GenBank/DDBJ databases">
        <title>Isolation and whole genome analysis of endospore-forming bacteria from heroin.</title>
        <authorList>
            <person name="Kalinowski J."/>
            <person name="Ahrens B."/>
            <person name="Al-Dilaimi A."/>
            <person name="Winkler A."/>
            <person name="Wibberg D."/>
            <person name="Schleenbecker U."/>
            <person name="Ruckert C."/>
            <person name="Wolfel R."/>
            <person name="Grass G."/>
        </authorList>
    </citation>
    <scope>NUCLEOTIDE SEQUENCE [LARGE SCALE GENOMIC DNA]</scope>
    <source>
        <strain evidence="4 5">7539</strain>
    </source>
</reference>
<gene>
    <name evidence="4" type="ORF">CHH72_14930</name>
</gene>
<evidence type="ECO:0000259" key="3">
    <source>
        <dbReference type="Pfam" id="PF13229"/>
    </source>
</evidence>
<proteinExistence type="predicted"/>
<dbReference type="EMBL" id="NPCC01000023">
    <property type="protein sequence ID" value="PAE88138.1"/>
    <property type="molecule type" value="Genomic_DNA"/>
</dbReference>